<dbReference type="EMBL" id="BMKM01000005">
    <property type="protein sequence ID" value="GGE24966.1"/>
    <property type="molecule type" value="Genomic_DNA"/>
</dbReference>
<evidence type="ECO:0000256" key="1">
    <source>
        <dbReference type="ARBA" id="ARBA00000427"/>
    </source>
</evidence>
<feature type="domain" description="Sialidase" evidence="5">
    <location>
        <begin position="184"/>
        <end position="479"/>
    </location>
</feature>
<dbReference type="InterPro" id="IPR026856">
    <property type="entry name" value="Sialidase_fam"/>
</dbReference>
<feature type="domain" description="Sialidase N-terminal" evidence="6">
    <location>
        <begin position="22"/>
        <end position="152"/>
    </location>
</feature>
<dbReference type="GO" id="GO:0004308">
    <property type="term" value="F:exo-alpha-sialidase activity"/>
    <property type="evidence" value="ECO:0007669"/>
    <property type="project" value="UniProtKB-EC"/>
</dbReference>
<dbReference type="InterPro" id="IPR029456">
    <property type="entry name" value="Sialidase_N"/>
</dbReference>
<dbReference type="AlphaFoldDB" id="A0A8H9KUS5"/>
<dbReference type="EC" id="3.2.1.18" evidence="3"/>
<accession>A0A8H9KUS5</accession>
<reference evidence="7" key="1">
    <citation type="journal article" date="2014" name="Int. J. Syst. Evol. Microbiol.">
        <title>Complete genome sequence of Corynebacterium casei LMG S-19264T (=DSM 44701T), isolated from a smear-ripened cheese.</title>
        <authorList>
            <consortium name="US DOE Joint Genome Institute (JGI-PGF)"/>
            <person name="Walter F."/>
            <person name="Albersmeier A."/>
            <person name="Kalinowski J."/>
            <person name="Ruckert C."/>
        </authorList>
    </citation>
    <scope>NUCLEOTIDE SEQUENCE</scope>
    <source>
        <strain evidence="7">CGMCC 1.15966</strain>
    </source>
</reference>
<dbReference type="CDD" id="cd15482">
    <property type="entry name" value="Sialidase_non-viral"/>
    <property type="match status" value="1"/>
</dbReference>
<organism evidence="7 8">
    <name type="scientific">Sphingobacterium cellulitidis</name>
    <dbReference type="NCBI Taxonomy" id="1768011"/>
    <lineage>
        <taxon>Bacteria</taxon>
        <taxon>Pseudomonadati</taxon>
        <taxon>Bacteroidota</taxon>
        <taxon>Sphingobacteriia</taxon>
        <taxon>Sphingobacteriales</taxon>
        <taxon>Sphingobacteriaceae</taxon>
        <taxon>Sphingobacterium</taxon>
    </lineage>
</organism>
<evidence type="ECO:0000313" key="8">
    <source>
        <dbReference type="Proteomes" id="UP000614460"/>
    </source>
</evidence>
<comment type="caution">
    <text evidence="7">The sequence shown here is derived from an EMBL/GenBank/DDBJ whole genome shotgun (WGS) entry which is preliminary data.</text>
</comment>
<name>A0A8H9KUS5_9SPHI</name>
<dbReference type="Gene3D" id="2.120.10.10">
    <property type="match status" value="1"/>
</dbReference>
<proteinExistence type="inferred from homology"/>
<dbReference type="SUPFAM" id="SSF50939">
    <property type="entry name" value="Sialidases"/>
    <property type="match status" value="1"/>
</dbReference>
<dbReference type="Pfam" id="PF14873">
    <property type="entry name" value="BNR_assoc_N"/>
    <property type="match status" value="1"/>
</dbReference>
<evidence type="ECO:0000256" key="3">
    <source>
        <dbReference type="ARBA" id="ARBA00012733"/>
    </source>
</evidence>
<dbReference type="PANTHER" id="PTHR10628">
    <property type="entry name" value="SIALIDASE"/>
    <property type="match status" value="1"/>
</dbReference>
<comment type="catalytic activity">
    <reaction evidence="1">
        <text>Hydrolysis of alpha-(2-&gt;3)-, alpha-(2-&gt;6)-, alpha-(2-&gt;8)- glycosidic linkages of terminal sialic acid residues in oligosaccharides, glycoproteins, glycolipids, colominic acid and synthetic substrates.</text>
        <dbReference type="EC" id="3.2.1.18"/>
    </reaction>
</comment>
<sequence>MKRLGIFILLLFVCSSVFVHASDIEIRYYQLPLLLGKNNNPIARITLEAKKEDVGKEIGKLSISLEGSTNFNDLTTISLYTSKMDSSIKPNLNKLDQIVSIEPTSSKIIIPLNYKIQMEGKQYFWISLGLRQDVDLLNKIVFQVNSISTNKNRIAGNYKEKKVFRPAFSVRNHMQDGVHTSRIPGLATSKKGTLLAIYDARYESSRDLQGHMDIAVQRSFDKGQTWEPIQIALDMKTWGSLPEKFNGVSDACILVDQNSGDIYIAGLWMYGVKNKEGEWVEGLTDTSKTWNHQWLTKGSQPGFDVKQTAQFLITKSTDDGKTWSEPVNITKQGKKEEWWLWAPAPGQGITMADGTLVLPTQGRDKNGNPFSNITYSKDAGKTWHSSSEAVLIEKGTTECAVVELEPGVLMLNMRANRNRGTAIPNNGRAVATTTDFGKTWKTHPTSLNALIEPTCMASLHKHQFKNSGTTKEILFFCNPHSIANRDHITLQTSFDYGKTWPNEKHILLDEWSGRGYSCITSVDDKSIGILYEGSQSDMVFQRIPIGEVIKD</sequence>
<keyword evidence="4" id="KW-0732">Signal</keyword>
<dbReference type="GO" id="GO:0009313">
    <property type="term" value="P:oligosaccharide catabolic process"/>
    <property type="evidence" value="ECO:0007669"/>
    <property type="project" value="TreeGrafter"/>
</dbReference>
<dbReference type="InterPro" id="IPR011040">
    <property type="entry name" value="Sialidase"/>
</dbReference>
<dbReference type="Proteomes" id="UP000614460">
    <property type="component" value="Unassembled WGS sequence"/>
</dbReference>
<dbReference type="PANTHER" id="PTHR10628:SF30">
    <property type="entry name" value="EXO-ALPHA-SIALIDASE"/>
    <property type="match status" value="1"/>
</dbReference>
<reference evidence="7" key="2">
    <citation type="submission" date="2020-09" db="EMBL/GenBank/DDBJ databases">
        <authorList>
            <person name="Sun Q."/>
            <person name="Zhou Y."/>
        </authorList>
    </citation>
    <scope>NUCLEOTIDE SEQUENCE</scope>
    <source>
        <strain evidence="7">CGMCC 1.15966</strain>
    </source>
</reference>
<dbReference type="GO" id="GO:0016020">
    <property type="term" value="C:membrane"/>
    <property type="evidence" value="ECO:0007669"/>
    <property type="project" value="TreeGrafter"/>
</dbReference>
<evidence type="ECO:0000256" key="4">
    <source>
        <dbReference type="SAM" id="SignalP"/>
    </source>
</evidence>
<evidence type="ECO:0000313" key="7">
    <source>
        <dbReference type="EMBL" id="GGE24966.1"/>
    </source>
</evidence>
<evidence type="ECO:0000259" key="6">
    <source>
        <dbReference type="Pfam" id="PF14873"/>
    </source>
</evidence>
<dbReference type="Gene3D" id="2.60.40.1290">
    <property type="match status" value="1"/>
</dbReference>
<dbReference type="GO" id="GO:0005737">
    <property type="term" value="C:cytoplasm"/>
    <property type="evidence" value="ECO:0007669"/>
    <property type="project" value="TreeGrafter"/>
</dbReference>
<dbReference type="GO" id="GO:0006689">
    <property type="term" value="P:ganglioside catabolic process"/>
    <property type="evidence" value="ECO:0007669"/>
    <property type="project" value="TreeGrafter"/>
</dbReference>
<feature type="chain" id="PRO_5034869387" description="exo-alpha-sialidase" evidence="4">
    <location>
        <begin position="22"/>
        <end position="551"/>
    </location>
</feature>
<dbReference type="InterPro" id="IPR036278">
    <property type="entry name" value="Sialidase_sf"/>
</dbReference>
<gene>
    <name evidence="7" type="ORF">GCM10011516_23310</name>
</gene>
<dbReference type="RefSeq" id="WP_182499116.1">
    <property type="nucleotide sequence ID" value="NZ_BMKM01000005.1"/>
</dbReference>
<dbReference type="Pfam" id="PF13859">
    <property type="entry name" value="BNR_3"/>
    <property type="match status" value="1"/>
</dbReference>
<protein>
    <recommendedName>
        <fullName evidence="3">exo-alpha-sialidase</fullName>
        <ecNumber evidence="3">3.2.1.18</ecNumber>
    </recommendedName>
</protein>
<feature type="signal peptide" evidence="4">
    <location>
        <begin position="1"/>
        <end position="21"/>
    </location>
</feature>
<keyword evidence="8" id="KW-1185">Reference proteome</keyword>
<evidence type="ECO:0000259" key="5">
    <source>
        <dbReference type="Pfam" id="PF13859"/>
    </source>
</evidence>
<comment type="similarity">
    <text evidence="2">Belongs to the glycosyl hydrolase 33 family.</text>
</comment>
<evidence type="ECO:0000256" key="2">
    <source>
        <dbReference type="ARBA" id="ARBA00009348"/>
    </source>
</evidence>